<dbReference type="Proteomes" id="UP001218218">
    <property type="component" value="Unassembled WGS sequence"/>
</dbReference>
<organism evidence="2 3">
    <name type="scientific">Mycena albidolilacea</name>
    <dbReference type="NCBI Taxonomy" id="1033008"/>
    <lineage>
        <taxon>Eukaryota</taxon>
        <taxon>Fungi</taxon>
        <taxon>Dikarya</taxon>
        <taxon>Basidiomycota</taxon>
        <taxon>Agaricomycotina</taxon>
        <taxon>Agaricomycetes</taxon>
        <taxon>Agaricomycetidae</taxon>
        <taxon>Agaricales</taxon>
        <taxon>Marasmiineae</taxon>
        <taxon>Mycenaceae</taxon>
        <taxon>Mycena</taxon>
    </lineage>
</organism>
<accession>A0AAD7AGC2</accession>
<feature type="region of interest" description="Disordered" evidence="1">
    <location>
        <begin position="47"/>
        <end position="77"/>
    </location>
</feature>
<feature type="compositionally biased region" description="Basic and acidic residues" evidence="1">
    <location>
        <begin position="47"/>
        <end position="73"/>
    </location>
</feature>
<name>A0AAD7AGC2_9AGAR</name>
<sequence length="601" mass="67386">MEDTRKCGKCHQEKELTPENWKAKFRGGGLQVASNCRACADRDKIAARERRAAKNPDKENTSAEADASAKPDPEDASEFLGVTPITLDEFCGALDAAGNISLFSARVDTSALDLDMEDIKAAADSLADIVWEKTGYRFHYHSTHEFKNSSDCRYEYHCAQLDNRRHKSKKNSDVEKQRDKGQMAMFPCGGWVTIWASPDESDCFVRIRHLDCHQKYVCIDLPGDVKKFIAENPKLRAPQLWKEILKTHPRPNFLQKSVYNHWLKQQQASWRRCDDELESAKILLKEFATDPAHKLELIPMPESERFHAIGFVFPSLLHKWGNVIREAALDSTFKTNKAGFECFALLGEVGGSGVPLGFLLLKSNNPQSNEREEYIRAVIRHITAIWEVNPMQKNLKVAQTAIPTLKIRFNGQTSEVAAPARPKLIIHLNGRTESAPHVSADSDEALERFVDSLDDDEEDLNEDPDAVDIAPAAVPNPLPSSPCTPGRVYGSGGQNDPFMLSSSPVVADEEEDDLAIEFMKKRIIEVQEGLEIMQSQLDHPQDSKLWLRSMKAINIGGDLANMATDVRRFTTTGTVRTTTYAKKGDKPSARYTRNTMGLYIP</sequence>
<dbReference type="EMBL" id="JARIHO010000007">
    <property type="protein sequence ID" value="KAJ7358063.1"/>
    <property type="molecule type" value="Genomic_DNA"/>
</dbReference>
<evidence type="ECO:0000313" key="2">
    <source>
        <dbReference type="EMBL" id="KAJ7358063.1"/>
    </source>
</evidence>
<evidence type="ECO:0000256" key="1">
    <source>
        <dbReference type="SAM" id="MobiDB-lite"/>
    </source>
</evidence>
<evidence type="ECO:0000313" key="3">
    <source>
        <dbReference type="Proteomes" id="UP001218218"/>
    </source>
</evidence>
<protein>
    <submittedName>
        <fullName evidence="2">Uncharacterized protein</fullName>
    </submittedName>
</protein>
<reference evidence="2" key="1">
    <citation type="submission" date="2023-03" db="EMBL/GenBank/DDBJ databases">
        <title>Massive genome expansion in bonnet fungi (Mycena s.s.) driven by repeated elements and novel gene families across ecological guilds.</title>
        <authorList>
            <consortium name="Lawrence Berkeley National Laboratory"/>
            <person name="Harder C.B."/>
            <person name="Miyauchi S."/>
            <person name="Viragh M."/>
            <person name="Kuo A."/>
            <person name="Thoen E."/>
            <person name="Andreopoulos B."/>
            <person name="Lu D."/>
            <person name="Skrede I."/>
            <person name="Drula E."/>
            <person name="Henrissat B."/>
            <person name="Morin E."/>
            <person name="Kohler A."/>
            <person name="Barry K."/>
            <person name="LaButti K."/>
            <person name="Morin E."/>
            <person name="Salamov A."/>
            <person name="Lipzen A."/>
            <person name="Mereny Z."/>
            <person name="Hegedus B."/>
            <person name="Baldrian P."/>
            <person name="Stursova M."/>
            <person name="Weitz H."/>
            <person name="Taylor A."/>
            <person name="Grigoriev I.V."/>
            <person name="Nagy L.G."/>
            <person name="Martin F."/>
            <person name="Kauserud H."/>
        </authorList>
    </citation>
    <scope>NUCLEOTIDE SEQUENCE</scope>
    <source>
        <strain evidence="2">CBHHK002</strain>
    </source>
</reference>
<feature type="region of interest" description="Disordered" evidence="1">
    <location>
        <begin position="472"/>
        <end position="496"/>
    </location>
</feature>
<proteinExistence type="predicted"/>
<gene>
    <name evidence="2" type="ORF">DFH08DRAFT_801915</name>
</gene>
<comment type="caution">
    <text evidence="2">The sequence shown here is derived from an EMBL/GenBank/DDBJ whole genome shotgun (WGS) entry which is preliminary data.</text>
</comment>
<dbReference type="AlphaFoldDB" id="A0AAD7AGC2"/>
<keyword evidence="3" id="KW-1185">Reference proteome</keyword>